<proteinExistence type="predicted"/>
<dbReference type="Gramene" id="Pp3c9_11650V3.1">
    <property type="protein sequence ID" value="PAC:32912291.CDS.1"/>
    <property type="gene ID" value="Pp3c9_11650"/>
</dbReference>
<feature type="transmembrane region" description="Helical" evidence="1">
    <location>
        <begin position="43"/>
        <end position="61"/>
    </location>
</feature>
<dbReference type="Gramene" id="Pp3c9_11650V3.2">
    <property type="protein sequence ID" value="PAC:32912292.CDS.1"/>
    <property type="gene ID" value="Pp3c9_11650"/>
</dbReference>
<reference evidence="3" key="3">
    <citation type="submission" date="2020-12" db="UniProtKB">
        <authorList>
            <consortium name="EnsemblPlants"/>
        </authorList>
    </citation>
    <scope>IDENTIFICATION</scope>
</reference>
<keyword evidence="1" id="KW-0812">Transmembrane</keyword>
<protein>
    <submittedName>
        <fullName evidence="2 3">Uncharacterized protein</fullName>
    </submittedName>
</protein>
<dbReference type="EMBL" id="ABEU02000009">
    <property type="protein sequence ID" value="PNR48104.1"/>
    <property type="molecule type" value="Genomic_DNA"/>
</dbReference>
<keyword evidence="1" id="KW-1133">Transmembrane helix</keyword>
<evidence type="ECO:0000313" key="3">
    <source>
        <dbReference type="EnsemblPlants" id="PAC:32912291.CDS.1"/>
    </source>
</evidence>
<reference evidence="2 4" key="2">
    <citation type="journal article" date="2018" name="Plant J.">
        <title>The Physcomitrella patens chromosome-scale assembly reveals moss genome structure and evolution.</title>
        <authorList>
            <person name="Lang D."/>
            <person name="Ullrich K.K."/>
            <person name="Murat F."/>
            <person name="Fuchs J."/>
            <person name="Jenkins J."/>
            <person name="Haas F.B."/>
            <person name="Piednoel M."/>
            <person name="Gundlach H."/>
            <person name="Van Bel M."/>
            <person name="Meyberg R."/>
            <person name="Vives C."/>
            <person name="Morata J."/>
            <person name="Symeonidi A."/>
            <person name="Hiss M."/>
            <person name="Muchero W."/>
            <person name="Kamisugi Y."/>
            <person name="Saleh O."/>
            <person name="Blanc G."/>
            <person name="Decker E.L."/>
            <person name="van Gessel N."/>
            <person name="Grimwood J."/>
            <person name="Hayes R.D."/>
            <person name="Graham S.W."/>
            <person name="Gunter L.E."/>
            <person name="McDaniel S.F."/>
            <person name="Hoernstein S.N.W."/>
            <person name="Larsson A."/>
            <person name="Li F.W."/>
            <person name="Perroud P.F."/>
            <person name="Phillips J."/>
            <person name="Ranjan P."/>
            <person name="Rokshar D.S."/>
            <person name="Rothfels C.J."/>
            <person name="Schneider L."/>
            <person name="Shu S."/>
            <person name="Stevenson D.W."/>
            <person name="Thummler F."/>
            <person name="Tillich M."/>
            <person name="Villarreal Aguilar J.C."/>
            <person name="Widiez T."/>
            <person name="Wong G.K."/>
            <person name="Wymore A."/>
            <person name="Zhang Y."/>
            <person name="Zimmer A.D."/>
            <person name="Quatrano R.S."/>
            <person name="Mayer K.F.X."/>
            <person name="Goodstein D."/>
            <person name="Casacuberta J.M."/>
            <person name="Vandepoele K."/>
            <person name="Reski R."/>
            <person name="Cuming A.C."/>
            <person name="Tuskan G.A."/>
            <person name="Maumus F."/>
            <person name="Salse J."/>
            <person name="Schmutz J."/>
            <person name="Rensing S.A."/>
        </authorList>
    </citation>
    <scope>NUCLEOTIDE SEQUENCE [LARGE SCALE GENOMIC DNA]</scope>
    <source>
        <strain evidence="3 4">cv. Gransden 2004</strain>
    </source>
</reference>
<dbReference type="InParanoid" id="A0A2K1K2V5"/>
<dbReference type="PaxDb" id="3218-PP1S29_262V6.1"/>
<evidence type="ECO:0000313" key="4">
    <source>
        <dbReference type="Proteomes" id="UP000006727"/>
    </source>
</evidence>
<dbReference type="EnsemblPlants" id="Pp3c9_11650V3.1">
    <property type="protein sequence ID" value="PAC:32912291.CDS.1"/>
    <property type="gene ID" value="Pp3c9_11650"/>
</dbReference>
<keyword evidence="4" id="KW-1185">Reference proteome</keyword>
<dbReference type="EnsemblPlants" id="Pp3c9_11650V3.2">
    <property type="protein sequence ID" value="PAC:32912292.CDS.1"/>
    <property type="gene ID" value="Pp3c9_11650"/>
</dbReference>
<dbReference type="AlphaFoldDB" id="A0A2K1K2V5"/>
<feature type="transmembrane region" description="Helical" evidence="1">
    <location>
        <begin position="12"/>
        <end position="37"/>
    </location>
</feature>
<accession>A0A2K1K2V5</accession>
<evidence type="ECO:0000313" key="2">
    <source>
        <dbReference type="EMBL" id="PNR48104.1"/>
    </source>
</evidence>
<sequence length="65" mass="8045">MGKENRKKRWSTRFFQVMWVFLSSFVHFFFFFFFFSVCSFLCLQIYLILFCVFALLVQCILKETQ</sequence>
<evidence type="ECO:0000256" key="1">
    <source>
        <dbReference type="SAM" id="Phobius"/>
    </source>
</evidence>
<name>A0A2K1K2V5_PHYPA</name>
<dbReference type="Proteomes" id="UP000006727">
    <property type="component" value="Chromosome 9"/>
</dbReference>
<gene>
    <name evidence="2" type="ORF">PHYPA_012577</name>
</gene>
<reference evidence="2 4" key="1">
    <citation type="journal article" date="2008" name="Science">
        <title>The Physcomitrella genome reveals evolutionary insights into the conquest of land by plants.</title>
        <authorList>
            <person name="Rensing S."/>
            <person name="Lang D."/>
            <person name="Zimmer A."/>
            <person name="Terry A."/>
            <person name="Salamov A."/>
            <person name="Shapiro H."/>
            <person name="Nishiyama T."/>
            <person name="Perroud P.-F."/>
            <person name="Lindquist E."/>
            <person name="Kamisugi Y."/>
            <person name="Tanahashi T."/>
            <person name="Sakakibara K."/>
            <person name="Fujita T."/>
            <person name="Oishi K."/>
            <person name="Shin-I T."/>
            <person name="Kuroki Y."/>
            <person name="Toyoda A."/>
            <person name="Suzuki Y."/>
            <person name="Hashimoto A."/>
            <person name="Yamaguchi K."/>
            <person name="Sugano A."/>
            <person name="Kohara Y."/>
            <person name="Fujiyama A."/>
            <person name="Anterola A."/>
            <person name="Aoki S."/>
            <person name="Ashton N."/>
            <person name="Barbazuk W.B."/>
            <person name="Barker E."/>
            <person name="Bennetzen J."/>
            <person name="Bezanilla M."/>
            <person name="Blankenship R."/>
            <person name="Cho S.H."/>
            <person name="Dutcher S."/>
            <person name="Estelle M."/>
            <person name="Fawcett J.A."/>
            <person name="Gundlach H."/>
            <person name="Hanada K."/>
            <person name="Heyl A."/>
            <person name="Hicks K.A."/>
            <person name="Hugh J."/>
            <person name="Lohr M."/>
            <person name="Mayer K."/>
            <person name="Melkozernov A."/>
            <person name="Murata T."/>
            <person name="Nelson D."/>
            <person name="Pils B."/>
            <person name="Prigge M."/>
            <person name="Reiss B."/>
            <person name="Renner T."/>
            <person name="Rombauts S."/>
            <person name="Rushton P."/>
            <person name="Sanderfoot A."/>
            <person name="Schween G."/>
            <person name="Shiu S.-H."/>
            <person name="Stueber K."/>
            <person name="Theodoulou F.L."/>
            <person name="Tu H."/>
            <person name="Van de Peer Y."/>
            <person name="Verrier P.J."/>
            <person name="Waters E."/>
            <person name="Wood A."/>
            <person name="Yang L."/>
            <person name="Cove D."/>
            <person name="Cuming A."/>
            <person name="Hasebe M."/>
            <person name="Lucas S."/>
            <person name="Mishler D.B."/>
            <person name="Reski R."/>
            <person name="Grigoriev I."/>
            <person name="Quatrano R.S."/>
            <person name="Boore J.L."/>
        </authorList>
    </citation>
    <scope>NUCLEOTIDE SEQUENCE [LARGE SCALE GENOMIC DNA]</scope>
    <source>
        <strain evidence="3 4">cv. Gransden 2004</strain>
    </source>
</reference>
<keyword evidence="1" id="KW-0472">Membrane</keyword>
<organism evidence="2">
    <name type="scientific">Physcomitrium patens</name>
    <name type="common">Spreading-leaved earth moss</name>
    <name type="synonym">Physcomitrella patens</name>
    <dbReference type="NCBI Taxonomy" id="3218"/>
    <lineage>
        <taxon>Eukaryota</taxon>
        <taxon>Viridiplantae</taxon>
        <taxon>Streptophyta</taxon>
        <taxon>Embryophyta</taxon>
        <taxon>Bryophyta</taxon>
        <taxon>Bryophytina</taxon>
        <taxon>Bryopsida</taxon>
        <taxon>Funariidae</taxon>
        <taxon>Funariales</taxon>
        <taxon>Funariaceae</taxon>
        <taxon>Physcomitrium</taxon>
    </lineage>
</organism>